<keyword evidence="7 9" id="KW-1133">Transmembrane helix</keyword>
<accession>A0ABM8ALI6</accession>
<comment type="similarity">
    <text evidence="1 9 10">Belongs to the peptidase A8 family.</text>
</comment>
<keyword evidence="13" id="KW-1185">Reference proteome</keyword>
<dbReference type="InterPro" id="IPR001872">
    <property type="entry name" value="Peptidase_A8"/>
</dbReference>
<evidence type="ECO:0000256" key="9">
    <source>
        <dbReference type="HAMAP-Rule" id="MF_00161"/>
    </source>
</evidence>
<keyword evidence="2 9" id="KW-1003">Cell membrane</keyword>
<dbReference type="Pfam" id="PF01252">
    <property type="entry name" value="Peptidase_A8"/>
    <property type="match status" value="1"/>
</dbReference>
<evidence type="ECO:0000256" key="4">
    <source>
        <dbReference type="ARBA" id="ARBA00022692"/>
    </source>
</evidence>
<comment type="subcellular location">
    <subcellularLocation>
        <location evidence="9">Cell membrane</location>
        <topology evidence="9">Multi-pass membrane protein</topology>
    </subcellularLocation>
</comment>
<evidence type="ECO:0000256" key="10">
    <source>
        <dbReference type="RuleBase" id="RU004181"/>
    </source>
</evidence>
<dbReference type="EC" id="3.4.23.36" evidence="9"/>
<feature type="transmembrane region" description="Helical" evidence="9">
    <location>
        <begin position="135"/>
        <end position="158"/>
    </location>
</feature>
<comment type="catalytic activity">
    <reaction evidence="9">
        <text>Release of signal peptides from bacterial membrane prolipoproteins. Hydrolyzes -Xaa-Yaa-Zaa-|-(S,diacylglyceryl)Cys-, in which Xaa is hydrophobic (preferably Leu), and Yaa (Ala or Ser) and Zaa (Gly or Ala) have small, neutral side chains.</text>
        <dbReference type="EC" id="3.4.23.36"/>
    </reaction>
</comment>
<protein>
    <recommendedName>
        <fullName evidence="9">Lipoprotein signal peptidase</fullName>
        <ecNumber evidence="9">3.4.23.36</ecNumber>
    </recommendedName>
    <alternativeName>
        <fullName evidence="9">Prolipoprotein signal peptidase</fullName>
    </alternativeName>
    <alternativeName>
        <fullName evidence="9">Signal peptidase II</fullName>
        <shortName evidence="9">SPase II</shortName>
    </alternativeName>
</protein>
<gene>
    <name evidence="12" type="primary">lspA_2</name>
    <name evidence="9" type="synonym">lspA</name>
    <name evidence="12" type="ORF">DAETH_46770</name>
</gene>
<comment type="pathway">
    <text evidence="9">Protein modification; lipoprotein biosynthesis (signal peptide cleavage).</text>
</comment>
<comment type="caution">
    <text evidence="9">Lacks conserved residue(s) required for the propagation of feature annotation.</text>
</comment>
<feature type="transmembrane region" description="Helical" evidence="9">
    <location>
        <begin position="94"/>
        <end position="115"/>
    </location>
</feature>
<evidence type="ECO:0000256" key="6">
    <source>
        <dbReference type="ARBA" id="ARBA00022801"/>
    </source>
</evidence>
<evidence type="ECO:0000256" key="8">
    <source>
        <dbReference type="ARBA" id="ARBA00023136"/>
    </source>
</evidence>
<sequence>MSARSRGWPLAAILALLITEGLLKSWAVANLTPGVDRTLLPGVLHLDFTLNPGMAWGLLGSFPASLAIVRLLVGLVIVAALLSGRLPGGQRWPLALIAAGALGNALDGLARGAVVDYLTSPSLDAVSGTLGGGRFPIFNLSDVLVCAGVAGLLLSAGWRERQARRGRHPTPTSRAATHIEENP</sequence>
<feature type="region of interest" description="Disordered" evidence="11">
    <location>
        <begin position="163"/>
        <end position="183"/>
    </location>
</feature>
<feature type="transmembrane region" description="Helical" evidence="9">
    <location>
        <begin position="53"/>
        <end position="82"/>
    </location>
</feature>
<keyword evidence="12" id="KW-0614">Plasmid</keyword>
<keyword evidence="8 9" id="KW-0472">Membrane</keyword>
<geneLocation type="plasmid" evidence="12 13">
    <name>pDAETH-3</name>
</geneLocation>
<evidence type="ECO:0000256" key="7">
    <source>
        <dbReference type="ARBA" id="ARBA00022989"/>
    </source>
</evidence>
<keyword evidence="6 9" id="KW-0378">Hydrolase</keyword>
<dbReference type="EMBL" id="AP026563">
    <property type="protein sequence ID" value="BDP44708.1"/>
    <property type="molecule type" value="Genomic_DNA"/>
</dbReference>
<evidence type="ECO:0000313" key="12">
    <source>
        <dbReference type="EMBL" id="BDP44708.1"/>
    </source>
</evidence>
<evidence type="ECO:0000256" key="11">
    <source>
        <dbReference type="SAM" id="MobiDB-lite"/>
    </source>
</evidence>
<keyword evidence="3 9" id="KW-0645">Protease</keyword>
<dbReference type="Proteomes" id="UP001064971">
    <property type="component" value="Plasmid pDAETH-3"/>
</dbReference>
<evidence type="ECO:0000256" key="2">
    <source>
        <dbReference type="ARBA" id="ARBA00022475"/>
    </source>
</evidence>
<evidence type="ECO:0000256" key="3">
    <source>
        <dbReference type="ARBA" id="ARBA00022670"/>
    </source>
</evidence>
<comment type="function">
    <text evidence="9">This protein specifically catalyzes the removal of signal peptides from prolipoproteins.</text>
</comment>
<feature type="active site" evidence="9">
    <location>
        <position position="142"/>
    </location>
</feature>
<organism evidence="12 13">
    <name type="scientific">Deinococcus aetherius</name>
    <dbReference type="NCBI Taxonomy" id="200252"/>
    <lineage>
        <taxon>Bacteria</taxon>
        <taxon>Thermotogati</taxon>
        <taxon>Deinococcota</taxon>
        <taxon>Deinococci</taxon>
        <taxon>Deinococcales</taxon>
        <taxon>Deinococcaceae</taxon>
        <taxon>Deinococcus</taxon>
    </lineage>
</organism>
<evidence type="ECO:0000256" key="1">
    <source>
        <dbReference type="ARBA" id="ARBA00006139"/>
    </source>
</evidence>
<feature type="active site" evidence="9">
    <location>
        <position position="116"/>
    </location>
</feature>
<keyword evidence="12" id="KW-0449">Lipoprotein</keyword>
<evidence type="ECO:0000313" key="13">
    <source>
        <dbReference type="Proteomes" id="UP001064971"/>
    </source>
</evidence>
<proteinExistence type="inferred from homology"/>
<keyword evidence="4 9" id="KW-0812">Transmembrane</keyword>
<keyword evidence="5 9" id="KW-0064">Aspartyl protease</keyword>
<dbReference type="PANTHER" id="PTHR33695:SF1">
    <property type="entry name" value="LIPOPROTEIN SIGNAL PEPTIDASE"/>
    <property type="match status" value="1"/>
</dbReference>
<reference evidence="12" key="1">
    <citation type="submission" date="2022-07" db="EMBL/GenBank/DDBJ databases">
        <title>Complete Genome Sequence of the Radioresistant Bacterium Deinococcus aetherius ST0316, Isolated from the Air Dust collected in Lower Stratosphere above Japan.</title>
        <authorList>
            <person name="Satoh K."/>
            <person name="Hagiwara K."/>
            <person name="Katsumata K."/>
            <person name="Kubo A."/>
            <person name="Yokobori S."/>
            <person name="Yamagishi A."/>
            <person name="Oono Y."/>
            <person name="Narumi I."/>
        </authorList>
    </citation>
    <scope>NUCLEOTIDE SEQUENCE</scope>
    <source>
        <strain evidence="12">ST0316</strain>
        <plasmid evidence="12">pDAETH-3</plasmid>
    </source>
</reference>
<evidence type="ECO:0000256" key="5">
    <source>
        <dbReference type="ARBA" id="ARBA00022750"/>
    </source>
</evidence>
<name>A0ABM8ALI6_9DEIO</name>
<dbReference type="HAMAP" id="MF_00161">
    <property type="entry name" value="LspA"/>
    <property type="match status" value="1"/>
</dbReference>
<dbReference type="RefSeq" id="WP_264778641.1">
    <property type="nucleotide sequence ID" value="NZ_AP026563.1"/>
</dbReference>
<dbReference type="PRINTS" id="PR00781">
    <property type="entry name" value="LIPOSIGPTASE"/>
</dbReference>
<dbReference type="PANTHER" id="PTHR33695">
    <property type="entry name" value="LIPOPROTEIN SIGNAL PEPTIDASE"/>
    <property type="match status" value="1"/>
</dbReference>